<proteinExistence type="inferred from homology"/>
<protein>
    <recommendedName>
        <fullName evidence="6">FAD-binding PCMH-type domain-containing protein</fullName>
    </recommendedName>
</protein>
<gene>
    <name evidence="7" type="ORF">METZ01_LOCUS185706</name>
</gene>
<dbReference type="Pfam" id="PF08031">
    <property type="entry name" value="BBE"/>
    <property type="match status" value="1"/>
</dbReference>
<dbReference type="Gene3D" id="3.30.43.10">
    <property type="entry name" value="Uridine Diphospho-n-acetylenolpyruvylglucosamine Reductase, domain 2"/>
    <property type="match status" value="1"/>
</dbReference>
<organism evidence="7">
    <name type="scientific">marine metagenome</name>
    <dbReference type="NCBI Taxonomy" id="408172"/>
    <lineage>
        <taxon>unclassified sequences</taxon>
        <taxon>metagenomes</taxon>
        <taxon>ecological metagenomes</taxon>
    </lineage>
</organism>
<comment type="similarity">
    <text evidence="2">Belongs to the oxygen-dependent FAD-linked oxidoreductase family.</text>
</comment>
<sequence length="459" mass="50300">MIDQATIEEFKANLRGQLIQPGDEGYDEACKIYNAMIERRPGLIARCADVADVMAAVNIARENDLLVAIRGGGHNGPGLGTCDDGLVIDMSAIKYTRVDPQASTVQVGGGCTWGDVDHATHAFGLATPSGIVSTTGVGGLTLGGGHGYLTCKYGLTIDNLLSADMVLADGSFVTVSAEENQDLFWAIRGGGGNFGVVTEFRFQTHPVHTIVGGPTLWHQEQATEAMRWFRDFMQQAPEDLYGFFAIMTVPPGPPFPEELHMKKMCGVVWCYTGPESEAEAVFQPVKEFGPPAMYGIQPMPYPALQGAFDALYPPGMHWYWKGDFFNELTDEAIDLHVKHGFEMPSWQSAMHLYPIDGKPNQVGPDDTPWGHRQAKWSEVIVGVDSDPANTEAISAWAREYWEALHPHSAGGAYVNFMMEEGEDRVKATYGSNYERLTAIKQKYDPANLFRVNQNIKPAG</sequence>
<dbReference type="GO" id="GO:0016491">
    <property type="term" value="F:oxidoreductase activity"/>
    <property type="evidence" value="ECO:0007669"/>
    <property type="project" value="UniProtKB-KW"/>
</dbReference>
<evidence type="ECO:0000256" key="3">
    <source>
        <dbReference type="ARBA" id="ARBA00022630"/>
    </source>
</evidence>
<evidence type="ECO:0000256" key="2">
    <source>
        <dbReference type="ARBA" id="ARBA00005466"/>
    </source>
</evidence>
<dbReference type="InterPro" id="IPR050416">
    <property type="entry name" value="FAD-linked_Oxidoreductase"/>
</dbReference>
<dbReference type="InterPro" id="IPR016169">
    <property type="entry name" value="FAD-bd_PCMH_sub2"/>
</dbReference>
<evidence type="ECO:0000313" key="7">
    <source>
        <dbReference type="EMBL" id="SVB32852.1"/>
    </source>
</evidence>
<dbReference type="Gene3D" id="3.40.462.20">
    <property type="match status" value="1"/>
</dbReference>
<name>A0A382D483_9ZZZZ</name>
<accession>A0A382D483</accession>
<dbReference type="InterPro" id="IPR006093">
    <property type="entry name" value="Oxy_OxRdtase_FAD_BS"/>
</dbReference>
<dbReference type="InterPro" id="IPR036318">
    <property type="entry name" value="FAD-bd_PCMH-like_sf"/>
</dbReference>
<evidence type="ECO:0000256" key="1">
    <source>
        <dbReference type="ARBA" id="ARBA00001974"/>
    </source>
</evidence>
<keyword evidence="5" id="KW-0560">Oxidoreductase</keyword>
<dbReference type="PROSITE" id="PS00862">
    <property type="entry name" value="OX2_COVAL_FAD"/>
    <property type="match status" value="1"/>
</dbReference>
<dbReference type="PANTHER" id="PTHR42973">
    <property type="entry name" value="BINDING OXIDOREDUCTASE, PUTATIVE (AFU_ORTHOLOGUE AFUA_1G17690)-RELATED"/>
    <property type="match status" value="1"/>
</dbReference>
<dbReference type="PROSITE" id="PS51387">
    <property type="entry name" value="FAD_PCMH"/>
    <property type="match status" value="1"/>
</dbReference>
<keyword evidence="3" id="KW-0285">Flavoprotein</keyword>
<dbReference type="InterPro" id="IPR016166">
    <property type="entry name" value="FAD-bd_PCMH"/>
</dbReference>
<reference evidence="7" key="1">
    <citation type="submission" date="2018-05" db="EMBL/GenBank/DDBJ databases">
        <authorList>
            <person name="Lanie J.A."/>
            <person name="Ng W.-L."/>
            <person name="Kazmierczak K.M."/>
            <person name="Andrzejewski T.M."/>
            <person name="Davidsen T.M."/>
            <person name="Wayne K.J."/>
            <person name="Tettelin H."/>
            <person name="Glass J.I."/>
            <person name="Rusch D."/>
            <person name="Podicherti R."/>
            <person name="Tsui H.-C.T."/>
            <person name="Winkler M.E."/>
        </authorList>
    </citation>
    <scope>NUCLEOTIDE SEQUENCE</scope>
</reference>
<dbReference type="GO" id="GO:0071949">
    <property type="term" value="F:FAD binding"/>
    <property type="evidence" value="ECO:0007669"/>
    <property type="project" value="InterPro"/>
</dbReference>
<dbReference type="AlphaFoldDB" id="A0A382D483"/>
<keyword evidence="4" id="KW-0274">FAD</keyword>
<comment type="cofactor">
    <cofactor evidence="1">
        <name>FAD</name>
        <dbReference type="ChEBI" id="CHEBI:57692"/>
    </cofactor>
</comment>
<dbReference type="Gene3D" id="3.30.465.10">
    <property type="match status" value="1"/>
</dbReference>
<dbReference type="InterPro" id="IPR006094">
    <property type="entry name" value="Oxid_FAD_bind_N"/>
</dbReference>
<evidence type="ECO:0000256" key="4">
    <source>
        <dbReference type="ARBA" id="ARBA00022827"/>
    </source>
</evidence>
<dbReference type="EMBL" id="UINC01037409">
    <property type="protein sequence ID" value="SVB32852.1"/>
    <property type="molecule type" value="Genomic_DNA"/>
</dbReference>
<evidence type="ECO:0000256" key="5">
    <source>
        <dbReference type="ARBA" id="ARBA00023002"/>
    </source>
</evidence>
<dbReference type="InterPro" id="IPR016167">
    <property type="entry name" value="FAD-bd_PCMH_sub1"/>
</dbReference>
<feature type="domain" description="FAD-binding PCMH-type" evidence="6">
    <location>
        <begin position="36"/>
        <end position="207"/>
    </location>
</feature>
<evidence type="ECO:0000259" key="6">
    <source>
        <dbReference type="PROSITE" id="PS51387"/>
    </source>
</evidence>
<dbReference type="Pfam" id="PF01565">
    <property type="entry name" value="FAD_binding_4"/>
    <property type="match status" value="1"/>
</dbReference>
<dbReference type="SUPFAM" id="SSF56176">
    <property type="entry name" value="FAD-binding/transporter-associated domain-like"/>
    <property type="match status" value="1"/>
</dbReference>
<dbReference type="InterPro" id="IPR012951">
    <property type="entry name" value="BBE"/>
</dbReference>
<dbReference type="PANTHER" id="PTHR42973:SF39">
    <property type="entry name" value="FAD-BINDING PCMH-TYPE DOMAIN-CONTAINING PROTEIN"/>
    <property type="match status" value="1"/>
</dbReference>